<proteinExistence type="predicted"/>
<comment type="caution">
    <text evidence="2">The sequence shown here is derived from an EMBL/GenBank/DDBJ whole genome shotgun (WGS) entry which is preliminary data.</text>
</comment>
<accession>A0A0F9M2A7</accession>
<dbReference type="EMBL" id="LAZR01011106">
    <property type="protein sequence ID" value="KKM63392.1"/>
    <property type="molecule type" value="Genomic_DNA"/>
</dbReference>
<organism evidence="2">
    <name type="scientific">marine sediment metagenome</name>
    <dbReference type="NCBI Taxonomy" id="412755"/>
    <lineage>
        <taxon>unclassified sequences</taxon>
        <taxon>metagenomes</taxon>
        <taxon>ecological metagenomes</taxon>
    </lineage>
</organism>
<feature type="transmembrane region" description="Helical" evidence="1">
    <location>
        <begin position="170"/>
        <end position="189"/>
    </location>
</feature>
<evidence type="ECO:0000256" key="1">
    <source>
        <dbReference type="SAM" id="Phobius"/>
    </source>
</evidence>
<feature type="non-terminal residue" evidence="2">
    <location>
        <position position="305"/>
    </location>
</feature>
<sequence length="305" mass="32913">MTRVLLLGPNGMLGTAIREAAPDDIEVVPWEGRFAMNITHDAVVTVWPDGLDAIINTIGPRNVISDNLRGVQISHTGTTGNVVRGNLIGTNLTGSAGVPNARCAFQPACRPGRSAMRSATICIHRQENGNRGFPLGNRNCFALAGAVGEARDTTSGRQDGPGRRSKRRRLLIFAVALSMVFIVGVWVLTARYGRGERYRVEARYTWFPGGSGHFSAPSTSASGVLPGVIARKAVFVVSVFRQRGAIAVDPHVLKADRTVSRMRLGLTHALWRRKLGGTIRHVWLTLTGVGAAAEQEDYRVTVLAE</sequence>
<dbReference type="AlphaFoldDB" id="A0A0F9M2A7"/>
<evidence type="ECO:0000313" key="2">
    <source>
        <dbReference type="EMBL" id="KKM63392.1"/>
    </source>
</evidence>
<keyword evidence="1" id="KW-0472">Membrane</keyword>
<protein>
    <submittedName>
        <fullName evidence="2">Uncharacterized protein</fullName>
    </submittedName>
</protein>
<gene>
    <name evidence="2" type="ORF">LCGC14_1511960</name>
</gene>
<keyword evidence="1" id="KW-1133">Transmembrane helix</keyword>
<reference evidence="2" key="1">
    <citation type="journal article" date="2015" name="Nature">
        <title>Complex archaea that bridge the gap between prokaryotes and eukaryotes.</title>
        <authorList>
            <person name="Spang A."/>
            <person name="Saw J.H."/>
            <person name="Jorgensen S.L."/>
            <person name="Zaremba-Niedzwiedzka K."/>
            <person name="Martijn J."/>
            <person name="Lind A.E."/>
            <person name="van Eijk R."/>
            <person name="Schleper C."/>
            <person name="Guy L."/>
            <person name="Ettema T.J."/>
        </authorList>
    </citation>
    <scope>NUCLEOTIDE SEQUENCE</scope>
</reference>
<name>A0A0F9M2A7_9ZZZZ</name>
<keyword evidence="1" id="KW-0812">Transmembrane</keyword>